<dbReference type="InterPro" id="IPR016181">
    <property type="entry name" value="Acyl_CoA_acyltransferase"/>
</dbReference>
<dbReference type="HOGENOM" id="CLU_022855_0_0_1"/>
<feature type="compositionally biased region" description="Polar residues" evidence="1">
    <location>
        <begin position="164"/>
        <end position="173"/>
    </location>
</feature>
<dbReference type="AlphaFoldDB" id="E0VQJ5"/>
<protein>
    <recommendedName>
        <fullName evidence="2">N-acetyltransferase domain-containing protein</fullName>
    </recommendedName>
</protein>
<dbReference type="Gene3D" id="3.40.630.30">
    <property type="match status" value="1"/>
</dbReference>
<dbReference type="PANTHER" id="PTHR20916:SF26">
    <property type="entry name" value="CYSTEINE-RICH PROTEIN 2-BINDING PROTEIN"/>
    <property type="match status" value="1"/>
</dbReference>
<dbReference type="GeneID" id="8237179"/>
<dbReference type="eggNOG" id="KOG3138">
    <property type="taxonomic scope" value="Eukaryota"/>
</dbReference>
<dbReference type="CTD" id="8237179"/>
<reference evidence="4" key="3">
    <citation type="submission" date="2021-02" db="UniProtKB">
        <authorList>
            <consortium name="EnsemblMetazoa"/>
        </authorList>
    </citation>
    <scope>IDENTIFICATION</scope>
    <source>
        <strain evidence="4">USDA</strain>
    </source>
</reference>
<keyword evidence="5" id="KW-1185">Reference proteome</keyword>
<dbReference type="FunCoup" id="E0VQJ5">
    <property type="interactions" value="434"/>
</dbReference>
<gene>
    <name evidence="4" type="primary">8237179</name>
    <name evidence="3" type="ORF">Phum_PHUM378450</name>
</gene>
<dbReference type="Pfam" id="PF00583">
    <property type="entry name" value="Acetyltransf_1"/>
    <property type="match status" value="1"/>
</dbReference>
<dbReference type="PANTHER" id="PTHR20916">
    <property type="entry name" value="CYSTEINE AND GLYCINE-RICH PROTEIN 2 BINDING PROTEIN"/>
    <property type="match status" value="1"/>
</dbReference>
<dbReference type="EnsemblMetazoa" id="PHUM378450-RA">
    <property type="protein sequence ID" value="PHUM378450-PA"/>
    <property type="gene ID" value="PHUM378450"/>
</dbReference>
<dbReference type="VEuPathDB" id="VectorBase:PHUM378450"/>
<dbReference type="Gene3D" id="3.90.980.20">
    <property type="match status" value="2"/>
</dbReference>
<dbReference type="KEGG" id="phu:Phum_PHUM378450"/>
<dbReference type="InParanoid" id="E0VQJ5"/>
<feature type="domain" description="N-acetyltransferase" evidence="2">
    <location>
        <begin position="456"/>
        <end position="600"/>
    </location>
</feature>
<reference evidence="3" key="2">
    <citation type="submission" date="2007-04" db="EMBL/GenBank/DDBJ databases">
        <title>The genome of the human body louse.</title>
        <authorList>
            <consortium name="The Human Body Louse Genome Consortium"/>
            <person name="Kirkness E."/>
            <person name="Walenz B."/>
            <person name="Hass B."/>
            <person name="Bruggner R."/>
            <person name="Strausberg R."/>
        </authorList>
    </citation>
    <scope>NUCLEOTIDE SEQUENCE</scope>
    <source>
        <strain evidence="3">USDA</strain>
    </source>
</reference>
<reference evidence="3" key="1">
    <citation type="submission" date="2007-04" db="EMBL/GenBank/DDBJ databases">
        <title>Annotation of Pediculus humanus corporis strain USDA.</title>
        <authorList>
            <person name="Kirkness E."/>
            <person name="Hannick L."/>
            <person name="Hass B."/>
            <person name="Bruggner R."/>
            <person name="Lawson D."/>
            <person name="Bidwell S."/>
            <person name="Joardar V."/>
            <person name="Caler E."/>
            <person name="Walenz B."/>
            <person name="Inman J."/>
            <person name="Schobel S."/>
            <person name="Galinsky K."/>
            <person name="Amedeo P."/>
            <person name="Strausberg R."/>
        </authorList>
    </citation>
    <scope>NUCLEOTIDE SEQUENCE</scope>
    <source>
        <strain evidence="3">USDA</strain>
    </source>
</reference>
<dbReference type="STRING" id="121224.E0VQJ5"/>
<sequence>MLICKHCKRNELLEYLECNNCGEYIHIDCLKSSNVTDMLLGDVFFIFICKDCNVSLDESCYGYFHCDQHIKKFVNTNWKILFPHMKTKRKSWKQMITTTLKSFTPEYFLCGDGLFEFPSGLTGWYKLAKPDMLPNCALLDRKGKKKKRKLKSEHETLDDFGEESTCSDNNTQESDQARLSTLNFFSYDNSSIQENMYSRSYVKPTPSLSEYLFAEDDKADDIDIEVTSVESDLDLKNQNFSMLQNCGIKIEPSINEGSNLDSQWSNKFDLENDFRYSCKSLFTKNEFSNCKPWQKSFMVSGKYASVNEFKEDNIVLNLSKKLHNTSKMSVADIRLLRKLKLRRLKREKNLNIFDINSVLKRSWSLSKPTVEYRVLDRYLHQTVLNSNDGEKFESFKTRLLGSSEQYECFVSPFTQRVLKPFIRRDYESVPIWLKLMDELLKKVDPNSLKSSPRIPIDYTYVRPQHIPAINSLAQRYFWPGINLSECLQYPDFSCVVLYKKLIVGFAFLVPDVSVNEAYVSFIFTRPEWRKAGIGSFMLYHLIQTCMGRDITLHVSATNPAIFLYQKFGFKMEEFIQDFYEKYLPGGSRECKHAFFLRLSR</sequence>
<organism>
    <name type="scientific">Pediculus humanus subsp. corporis</name>
    <name type="common">Body louse</name>
    <dbReference type="NCBI Taxonomy" id="121224"/>
    <lineage>
        <taxon>Eukaryota</taxon>
        <taxon>Metazoa</taxon>
        <taxon>Ecdysozoa</taxon>
        <taxon>Arthropoda</taxon>
        <taxon>Hexapoda</taxon>
        <taxon>Insecta</taxon>
        <taxon>Pterygota</taxon>
        <taxon>Neoptera</taxon>
        <taxon>Paraneoptera</taxon>
        <taxon>Psocodea</taxon>
        <taxon>Troctomorpha</taxon>
        <taxon>Phthiraptera</taxon>
        <taxon>Anoplura</taxon>
        <taxon>Pediculidae</taxon>
        <taxon>Pediculus</taxon>
    </lineage>
</organism>
<dbReference type="OMA" id="YHLIQTS"/>
<dbReference type="PROSITE" id="PS51186">
    <property type="entry name" value="GNAT"/>
    <property type="match status" value="1"/>
</dbReference>
<evidence type="ECO:0000259" key="2">
    <source>
        <dbReference type="PROSITE" id="PS51186"/>
    </source>
</evidence>
<evidence type="ECO:0000313" key="4">
    <source>
        <dbReference type="EnsemblMetazoa" id="PHUM378450-PA"/>
    </source>
</evidence>
<evidence type="ECO:0000313" key="3">
    <source>
        <dbReference type="EMBL" id="EEB15651.1"/>
    </source>
</evidence>
<dbReference type="Proteomes" id="UP000009046">
    <property type="component" value="Unassembled WGS sequence"/>
</dbReference>
<dbReference type="FunFam" id="3.40.630.30:FF:000013">
    <property type="entry name" value="cysteine-rich protein 2-binding protein-like"/>
    <property type="match status" value="1"/>
</dbReference>
<dbReference type="InterPro" id="IPR000182">
    <property type="entry name" value="GNAT_dom"/>
</dbReference>
<dbReference type="GO" id="GO:0004402">
    <property type="term" value="F:histone acetyltransferase activity"/>
    <property type="evidence" value="ECO:0007669"/>
    <property type="project" value="TreeGrafter"/>
</dbReference>
<dbReference type="RefSeq" id="XP_002428389.1">
    <property type="nucleotide sequence ID" value="XM_002428344.1"/>
</dbReference>
<name>E0VQJ5_PEDHC</name>
<proteinExistence type="predicted"/>
<dbReference type="EMBL" id="DS235430">
    <property type="protein sequence ID" value="EEB15651.1"/>
    <property type="molecule type" value="Genomic_DNA"/>
</dbReference>
<dbReference type="SUPFAM" id="SSF55729">
    <property type="entry name" value="Acyl-CoA N-acyltransferases (Nat)"/>
    <property type="match status" value="1"/>
</dbReference>
<evidence type="ECO:0000313" key="5">
    <source>
        <dbReference type="Proteomes" id="UP000009046"/>
    </source>
</evidence>
<dbReference type="OrthoDB" id="4080456at2759"/>
<dbReference type="EMBL" id="AAZO01004426">
    <property type="status" value="NOT_ANNOTATED_CDS"/>
    <property type="molecule type" value="Genomic_DNA"/>
</dbReference>
<accession>E0VQJ5</accession>
<evidence type="ECO:0000256" key="1">
    <source>
        <dbReference type="SAM" id="MobiDB-lite"/>
    </source>
</evidence>
<dbReference type="CDD" id="cd04301">
    <property type="entry name" value="NAT_SF"/>
    <property type="match status" value="1"/>
</dbReference>
<feature type="region of interest" description="Disordered" evidence="1">
    <location>
        <begin position="152"/>
        <end position="173"/>
    </location>
</feature>